<dbReference type="PANTHER" id="PTHR45631">
    <property type="entry name" value="OS07G0107800 PROTEIN-RELATED"/>
    <property type="match status" value="1"/>
</dbReference>
<evidence type="ECO:0000256" key="1">
    <source>
        <dbReference type="ARBA" id="ARBA00004167"/>
    </source>
</evidence>
<sequence length="867" mass="97052">MTKSIGEAISTHLGDCIMIDSDEEGLCLGKFMRVRVKLDVRRPLRRGMRLALNDHELEDDGCGEQYGAWLHANHSLNLSLGGKSVRCKQINKTRSFDEVSSQSLVPSLSRHHYSLITAPSLVTESAMHGKQLETTVDTEWFPKHSSYEGKKQQLLHHDSFDDVAKLSKTTWLPTDMVVLPPDLYIAGPKHMEVVLHQQPHEDSMSDLLAGPSQSSKGYWKVFPTLRKREFPKSRDKFAEDWTNISSSSSVASDENTFRLPSPIISTAATPKSINGSLEYQLYDNVNGYYVYLHFAELESLLPNQSRQFTVSYGGEVLDTISPKYLQANTVRTYNALSGAKSFNISRTPNSTHPSIINAIEIYVLKQFLQSDTLQTDDIHGNHSIRNLSSSGLTGEIPLAISSLTMLEVLDLSDNNFAGSVPEFLSKSPNLKILNLEKNNLNGSRFSKTKVCFFVPYITLIVFYASHRESSTITWYLSSVDQNPDLRVSVSCKRKKKNIVVPVVASIAGTITFLLIVAAVCWGIKRKLKHVDVTDERSTTLYTSLESKERQFTWSDIVRITSNFERILGKGGFGSVFHGLIDGTEVAVKVLSHSSVQGYEQFHTEANLLMRIHHRNLMSLVGYCNDGTNAALIYEYMANGNLETHLSDDSSSILKWEDRIRIVLEVAQGLEYLHAGCKPPIVHRDVKPTNILLNESFQAKLFDLGISKLFLTDGKTHELTLVAGTPRYLDPEYQMTNRLKDKSDVYSYGVVLLEIISGQPAVPKTDEGTHISTWVNSMLAKGDIKSIVDRRLDGNFDINSVWKSVEIAMACVPLSSTNRPTMSQVVMELRECLAAEQNFVGMTHETGFDDFIELASLNTYVSQRPLTR</sequence>
<dbReference type="InterPro" id="IPR017441">
    <property type="entry name" value="Protein_kinase_ATP_BS"/>
</dbReference>
<evidence type="ECO:0000256" key="4">
    <source>
        <dbReference type="ARBA" id="ARBA00022692"/>
    </source>
</evidence>
<evidence type="ECO:0000256" key="5">
    <source>
        <dbReference type="ARBA" id="ARBA00022729"/>
    </source>
</evidence>
<proteinExistence type="predicted"/>
<evidence type="ECO:0000256" key="2">
    <source>
        <dbReference type="ARBA" id="ARBA00022527"/>
    </source>
</evidence>
<evidence type="ECO:0000256" key="3">
    <source>
        <dbReference type="ARBA" id="ARBA00022679"/>
    </source>
</evidence>
<dbReference type="Gene3D" id="1.10.510.10">
    <property type="entry name" value="Transferase(Phosphotransferase) domain 1"/>
    <property type="match status" value="1"/>
</dbReference>
<organism evidence="14 15">
    <name type="scientific">Ziziphus jujuba</name>
    <name type="common">Chinese jujube</name>
    <name type="synonym">Ziziphus sativa</name>
    <dbReference type="NCBI Taxonomy" id="326968"/>
    <lineage>
        <taxon>Eukaryota</taxon>
        <taxon>Viridiplantae</taxon>
        <taxon>Streptophyta</taxon>
        <taxon>Embryophyta</taxon>
        <taxon>Tracheophyta</taxon>
        <taxon>Spermatophyta</taxon>
        <taxon>Magnoliopsida</taxon>
        <taxon>eudicotyledons</taxon>
        <taxon>Gunneridae</taxon>
        <taxon>Pentapetalae</taxon>
        <taxon>rosids</taxon>
        <taxon>fabids</taxon>
        <taxon>Rosales</taxon>
        <taxon>Rhamnaceae</taxon>
        <taxon>Paliureae</taxon>
        <taxon>Ziziphus</taxon>
    </lineage>
</organism>
<keyword evidence="5" id="KW-0732">Signal</keyword>
<reference evidence="15" key="1">
    <citation type="submission" date="2025-08" db="UniProtKB">
        <authorList>
            <consortium name="RefSeq"/>
        </authorList>
    </citation>
    <scope>IDENTIFICATION</scope>
    <source>
        <tissue evidence="15">Seedling</tissue>
    </source>
</reference>
<dbReference type="InterPro" id="IPR001245">
    <property type="entry name" value="Ser-Thr/Tyr_kinase_cat_dom"/>
</dbReference>
<evidence type="ECO:0000256" key="10">
    <source>
        <dbReference type="ARBA" id="ARBA00023136"/>
    </source>
</evidence>
<dbReference type="PANTHER" id="PTHR45631:SF202">
    <property type="entry name" value="SENESCENCE-INDUCED RECEPTOR-LIKE SERINE_THREONINE-PROTEIN KINASE"/>
    <property type="match status" value="1"/>
</dbReference>
<dbReference type="RefSeq" id="XP_060670423.1">
    <property type="nucleotide sequence ID" value="XM_060814440.1"/>
</dbReference>
<feature type="domain" description="Protein kinase" evidence="13">
    <location>
        <begin position="561"/>
        <end position="839"/>
    </location>
</feature>
<keyword evidence="4 12" id="KW-0812">Transmembrane</keyword>
<keyword evidence="6 11" id="KW-0547">Nucleotide-binding</keyword>
<name>A0ABM4A114_ZIZJJ</name>
<dbReference type="SMART" id="SM00220">
    <property type="entry name" value="S_TKc"/>
    <property type="match status" value="1"/>
</dbReference>
<keyword evidence="9 12" id="KW-1133">Transmembrane helix</keyword>
<evidence type="ECO:0000313" key="14">
    <source>
        <dbReference type="Proteomes" id="UP001652623"/>
    </source>
</evidence>
<keyword evidence="10 12" id="KW-0472">Membrane</keyword>
<dbReference type="PROSITE" id="PS00108">
    <property type="entry name" value="PROTEIN_KINASE_ST"/>
    <property type="match status" value="1"/>
</dbReference>
<feature type="binding site" evidence="11">
    <location>
        <position position="588"/>
    </location>
    <ligand>
        <name>ATP</name>
        <dbReference type="ChEBI" id="CHEBI:30616"/>
    </ligand>
</feature>
<dbReference type="Pfam" id="PF07714">
    <property type="entry name" value="PK_Tyr_Ser-Thr"/>
    <property type="match status" value="1"/>
</dbReference>
<feature type="transmembrane region" description="Helical" evidence="12">
    <location>
        <begin position="498"/>
        <end position="521"/>
    </location>
</feature>
<comment type="subcellular location">
    <subcellularLocation>
        <location evidence="1">Membrane</location>
        <topology evidence="1">Single-pass membrane protein</topology>
    </subcellularLocation>
</comment>
<dbReference type="InterPro" id="IPR008271">
    <property type="entry name" value="Ser/Thr_kinase_AS"/>
</dbReference>
<keyword evidence="3" id="KW-0808">Transferase</keyword>
<evidence type="ECO:0000256" key="7">
    <source>
        <dbReference type="ARBA" id="ARBA00022777"/>
    </source>
</evidence>
<accession>A0ABM4A114</accession>
<dbReference type="InterPro" id="IPR024788">
    <property type="entry name" value="Malectin-like_Carb-bd_dom"/>
</dbReference>
<evidence type="ECO:0000259" key="13">
    <source>
        <dbReference type="PROSITE" id="PS50011"/>
    </source>
</evidence>
<gene>
    <name evidence="15" type="primary">LOC112489819</name>
</gene>
<evidence type="ECO:0000256" key="12">
    <source>
        <dbReference type="SAM" id="Phobius"/>
    </source>
</evidence>
<dbReference type="Gene3D" id="3.30.200.20">
    <property type="entry name" value="Phosphorylase Kinase, domain 1"/>
    <property type="match status" value="1"/>
</dbReference>
<keyword evidence="8 11" id="KW-0067">ATP-binding</keyword>
<dbReference type="InterPro" id="IPR000719">
    <property type="entry name" value="Prot_kinase_dom"/>
</dbReference>
<keyword evidence="14" id="KW-1185">Reference proteome</keyword>
<evidence type="ECO:0000256" key="9">
    <source>
        <dbReference type="ARBA" id="ARBA00022989"/>
    </source>
</evidence>
<dbReference type="Proteomes" id="UP001652623">
    <property type="component" value="Chromosome 1"/>
</dbReference>
<dbReference type="InterPro" id="IPR011009">
    <property type="entry name" value="Kinase-like_dom_sf"/>
</dbReference>
<dbReference type="SUPFAM" id="SSF52058">
    <property type="entry name" value="L domain-like"/>
    <property type="match status" value="1"/>
</dbReference>
<dbReference type="SUPFAM" id="SSF56112">
    <property type="entry name" value="Protein kinase-like (PK-like)"/>
    <property type="match status" value="1"/>
</dbReference>
<evidence type="ECO:0000256" key="8">
    <source>
        <dbReference type="ARBA" id="ARBA00022840"/>
    </source>
</evidence>
<evidence type="ECO:0000256" key="6">
    <source>
        <dbReference type="ARBA" id="ARBA00022741"/>
    </source>
</evidence>
<dbReference type="Gene3D" id="3.80.10.10">
    <property type="entry name" value="Ribonuclease Inhibitor"/>
    <property type="match status" value="1"/>
</dbReference>
<dbReference type="PROSITE" id="PS00107">
    <property type="entry name" value="PROTEIN_KINASE_ATP"/>
    <property type="match status" value="1"/>
</dbReference>
<keyword evidence="2" id="KW-0723">Serine/threonine-protein kinase</keyword>
<evidence type="ECO:0000313" key="15">
    <source>
        <dbReference type="RefSeq" id="XP_060670423.1"/>
    </source>
</evidence>
<dbReference type="Pfam" id="PF12819">
    <property type="entry name" value="Malectin_like"/>
    <property type="match status" value="1"/>
</dbReference>
<dbReference type="InterPro" id="IPR032675">
    <property type="entry name" value="LRR_dom_sf"/>
</dbReference>
<protein>
    <submittedName>
        <fullName evidence="15">Probable LRR receptor-like serine/threonine-protein kinase At1g51860</fullName>
    </submittedName>
</protein>
<dbReference type="Gene3D" id="2.60.120.430">
    <property type="entry name" value="Galactose-binding lectin"/>
    <property type="match status" value="1"/>
</dbReference>
<evidence type="ECO:0000256" key="11">
    <source>
        <dbReference type="PROSITE-ProRule" id="PRU10141"/>
    </source>
</evidence>
<dbReference type="GeneID" id="112489819"/>
<dbReference type="PROSITE" id="PS50011">
    <property type="entry name" value="PROTEIN_KINASE_DOM"/>
    <property type="match status" value="1"/>
</dbReference>
<keyword evidence="7" id="KW-0418">Kinase</keyword>